<name>A0ACC2V5D5_9TREE</name>
<reference evidence="1" key="1">
    <citation type="submission" date="2023-04" db="EMBL/GenBank/DDBJ databases">
        <title>Draft Genome sequencing of Naganishia species isolated from polar environments using Oxford Nanopore Technology.</title>
        <authorList>
            <person name="Leo P."/>
            <person name="Venkateswaran K."/>
        </authorList>
    </citation>
    <scope>NUCLEOTIDE SEQUENCE</scope>
    <source>
        <strain evidence="1">MNA-CCFEE 5261</strain>
    </source>
</reference>
<evidence type="ECO:0000313" key="1">
    <source>
        <dbReference type="EMBL" id="KAJ9094325.1"/>
    </source>
</evidence>
<proteinExistence type="predicted"/>
<keyword evidence="2" id="KW-1185">Reference proteome</keyword>
<organism evidence="1 2">
    <name type="scientific">Naganishia cerealis</name>
    <dbReference type="NCBI Taxonomy" id="610337"/>
    <lineage>
        <taxon>Eukaryota</taxon>
        <taxon>Fungi</taxon>
        <taxon>Dikarya</taxon>
        <taxon>Basidiomycota</taxon>
        <taxon>Agaricomycotina</taxon>
        <taxon>Tremellomycetes</taxon>
        <taxon>Filobasidiales</taxon>
        <taxon>Filobasidiaceae</taxon>
        <taxon>Naganishia</taxon>
    </lineage>
</organism>
<sequence length="722" mass="80587">MPPALHHILASACRDLLDQLTQQRAAQPVVVTQCPILPATPEHGLQSQLLSIWTDSLSKATQQREGAVNVENLKGHLEIVGRELIIGTAEEELLQDTTDAVVKWKFVAKLYDVCDIVRVLFSVASTNIPSAEDPSTSNSANAPKWDPIVMFMSVIDELVELLSIDSWNVFFGYLESRYDVLTGGELLSKIKALYFLKPLNNLLRITSRSSHAHPSTTFATFEDYLESTMAPQKAVNPVTLGSANELELRGRIHLFMSGLFKLSDPSATNSRGDYADILLNYDLTDDTMDHAKEHTNTEQEQDSNTQVFENTAESMKESDLYDTIRSLNRFFNSPVAITSPARDGRNETGLQEFKRRTERLMAAFAASDPKMLRSYLSTIDSFVPRYIPSKDSVEYQLNDIGFRRQVYIQLLVILQQIQNLHIKDKARHPKDVHFPASFSIETEDYEWARSQATAVHAEIAKMPDGRQFDSLVSTILARERNHAIWKHAGCYAFERDPMGQDEIAKAETRRAAIIAPLPPFAHSAGTKALSQLGRNSLTSVEQLQKHRVTETIESLRDKWNDVDFDEGMGGNPRDFLEQKASLSWRTLRLVQEQEFDLMDKLKDKYDPNSVVEIKRQVLEQATEASQPPASNMGTPNLPATTPSAADSETEEKDIKPEDSTISVPAPFTGVSVEPVPPTPMDISEPPVADVTDMDTGNEADVVDGASHVKTEEVGEAQDVEMK</sequence>
<protein>
    <submittedName>
        <fullName evidence="1">Uncharacterized protein</fullName>
    </submittedName>
</protein>
<accession>A0ACC2V5D5</accession>
<dbReference type="Proteomes" id="UP001241377">
    <property type="component" value="Unassembled WGS sequence"/>
</dbReference>
<evidence type="ECO:0000313" key="2">
    <source>
        <dbReference type="Proteomes" id="UP001241377"/>
    </source>
</evidence>
<comment type="caution">
    <text evidence="1">The sequence shown here is derived from an EMBL/GenBank/DDBJ whole genome shotgun (WGS) entry which is preliminary data.</text>
</comment>
<gene>
    <name evidence="1" type="ORF">QFC19_008011</name>
</gene>
<dbReference type="EMBL" id="JASBWR010000113">
    <property type="protein sequence ID" value="KAJ9094325.1"/>
    <property type="molecule type" value="Genomic_DNA"/>
</dbReference>